<name>A0A8H7VAR3_9FUNG</name>
<evidence type="ECO:0000259" key="7">
    <source>
        <dbReference type="Pfam" id="PF01281"/>
    </source>
</evidence>
<keyword evidence="10" id="KW-1185">Reference proteome</keyword>
<dbReference type="GO" id="GO:0019843">
    <property type="term" value="F:rRNA binding"/>
    <property type="evidence" value="ECO:0007669"/>
    <property type="project" value="UniProtKB-KW"/>
</dbReference>
<feature type="domain" description="Ribosomal protein L9" evidence="7">
    <location>
        <begin position="30"/>
        <end position="72"/>
    </location>
</feature>
<evidence type="ECO:0000256" key="4">
    <source>
        <dbReference type="ARBA" id="ARBA00022980"/>
    </source>
</evidence>
<dbReference type="GO" id="GO:0005840">
    <property type="term" value="C:ribosome"/>
    <property type="evidence" value="ECO:0007669"/>
    <property type="project" value="UniProtKB-KW"/>
</dbReference>
<dbReference type="OrthoDB" id="5555409at2759"/>
<evidence type="ECO:0000256" key="5">
    <source>
        <dbReference type="ARBA" id="ARBA00023274"/>
    </source>
</evidence>
<dbReference type="AlphaFoldDB" id="A0A8H7VAR3"/>
<dbReference type="PANTHER" id="PTHR21368">
    <property type="entry name" value="50S RIBOSOMAL PROTEIN L9"/>
    <property type="match status" value="1"/>
</dbReference>
<evidence type="ECO:0000313" key="9">
    <source>
        <dbReference type="EMBL" id="KAG2207519.1"/>
    </source>
</evidence>
<dbReference type="Gene3D" id="3.10.430.100">
    <property type="entry name" value="Ribosomal protein L9, C-terminal domain"/>
    <property type="match status" value="1"/>
</dbReference>
<comment type="caution">
    <text evidence="9">The sequence shown here is derived from an EMBL/GenBank/DDBJ whole genome shotgun (WGS) entry which is preliminary data.</text>
</comment>
<reference evidence="9" key="1">
    <citation type="submission" date="2020-12" db="EMBL/GenBank/DDBJ databases">
        <title>Metabolic potential, ecology and presence of endohyphal bacteria is reflected in genomic diversity of Mucoromycotina.</title>
        <authorList>
            <person name="Muszewska A."/>
            <person name="Okrasinska A."/>
            <person name="Steczkiewicz K."/>
            <person name="Drgas O."/>
            <person name="Orlowska M."/>
            <person name="Perlinska-Lenart U."/>
            <person name="Aleksandrzak-Piekarczyk T."/>
            <person name="Szatraj K."/>
            <person name="Zielenkiewicz U."/>
            <person name="Pilsyk S."/>
            <person name="Malc E."/>
            <person name="Mieczkowski P."/>
            <person name="Kruszewska J.S."/>
            <person name="Biernat P."/>
            <person name="Pawlowska J."/>
        </authorList>
    </citation>
    <scope>NUCLEOTIDE SEQUENCE</scope>
    <source>
        <strain evidence="9">WA0000017839</strain>
    </source>
</reference>
<evidence type="ECO:0000256" key="6">
    <source>
        <dbReference type="ARBA" id="ARBA00035427"/>
    </source>
</evidence>
<keyword evidence="5" id="KW-0687">Ribonucleoprotein</keyword>
<dbReference type="InterPro" id="IPR009027">
    <property type="entry name" value="Ribosomal_bL9/RNase_H1_N"/>
</dbReference>
<gene>
    <name evidence="9" type="ORF">INT47_004269</name>
</gene>
<dbReference type="Pfam" id="PF01281">
    <property type="entry name" value="Ribosomal_L9_N"/>
    <property type="match status" value="1"/>
</dbReference>
<evidence type="ECO:0000259" key="8">
    <source>
        <dbReference type="Pfam" id="PF03948"/>
    </source>
</evidence>
<organism evidence="9 10">
    <name type="scientific">Mucor saturninus</name>
    <dbReference type="NCBI Taxonomy" id="64648"/>
    <lineage>
        <taxon>Eukaryota</taxon>
        <taxon>Fungi</taxon>
        <taxon>Fungi incertae sedis</taxon>
        <taxon>Mucoromycota</taxon>
        <taxon>Mucoromycotina</taxon>
        <taxon>Mucoromycetes</taxon>
        <taxon>Mucorales</taxon>
        <taxon>Mucorineae</taxon>
        <taxon>Mucoraceae</taxon>
        <taxon>Mucor</taxon>
    </lineage>
</organism>
<dbReference type="SUPFAM" id="SSF55653">
    <property type="entry name" value="Ribosomal protein L9 C-domain"/>
    <property type="match status" value="1"/>
</dbReference>
<dbReference type="GO" id="GO:0003735">
    <property type="term" value="F:structural constituent of ribosome"/>
    <property type="evidence" value="ECO:0007669"/>
    <property type="project" value="InterPro"/>
</dbReference>
<protein>
    <recommendedName>
        <fullName evidence="6">50S ribosomal protein L9, chloroplastic</fullName>
    </recommendedName>
</protein>
<dbReference type="Pfam" id="PF03948">
    <property type="entry name" value="Ribosomal_L9_C"/>
    <property type="match status" value="1"/>
</dbReference>
<evidence type="ECO:0000313" key="10">
    <source>
        <dbReference type="Proteomes" id="UP000603453"/>
    </source>
</evidence>
<dbReference type="Gene3D" id="3.40.5.10">
    <property type="entry name" value="Ribosomal protein L9, N-terminal domain"/>
    <property type="match status" value="1"/>
</dbReference>
<keyword evidence="3" id="KW-0694">RNA-binding</keyword>
<dbReference type="InterPro" id="IPR036791">
    <property type="entry name" value="Ribosomal_bL9_C_sf"/>
</dbReference>
<evidence type="ECO:0000256" key="3">
    <source>
        <dbReference type="ARBA" id="ARBA00022884"/>
    </source>
</evidence>
<dbReference type="InterPro" id="IPR036935">
    <property type="entry name" value="Ribosomal_bL9_N_sf"/>
</dbReference>
<sequence length="189" mass="20829">MSFILRPFGKNLLSCSSQVLKRHAHKKANIQVKLNQFVEGVGLENEVVAVRPGLMRNILYPAGKATYIDKKAVIEGDEEDKSMEEASSAAQLLKEAVDMEKKKVLMGHLEGVRELLFNRAVVPNSDHTFGSVTAEDLISKLKEEFGLDVDKSTIEFKSEGGRIKSLGQHKVSVQIGQETAEINVVVNPV</sequence>
<feature type="domain" description="Large ribosomal subunit protein bL9 C-terminal" evidence="8">
    <location>
        <begin position="122"/>
        <end position="187"/>
    </location>
</feature>
<keyword evidence="4" id="KW-0689">Ribosomal protein</keyword>
<dbReference type="GO" id="GO:1990904">
    <property type="term" value="C:ribonucleoprotein complex"/>
    <property type="evidence" value="ECO:0007669"/>
    <property type="project" value="UniProtKB-KW"/>
</dbReference>
<comment type="similarity">
    <text evidence="1">Belongs to the bacterial ribosomal protein bL9 family.</text>
</comment>
<dbReference type="InterPro" id="IPR020070">
    <property type="entry name" value="Ribosomal_bL9_N"/>
</dbReference>
<dbReference type="NCBIfam" id="TIGR00158">
    <property type="entry name" value="L9"/>
    <property type="match status" value="1"/>
</dbReference>
<dbReference type="InterPro" id="IPR000244">
    <property type="entry name" value="Ribosomal_bL9"/>
</dbReference>
<dbReference type="GO" id="GO:0006412">
    <property type="term" value="P:translation"/>
    <property type="evidence" value="ECO:0007669"/>
    <property type="project" value="InterPro"/>
</dbReference>
<evidence type="ECO:0000256" key="2">
    <source>
        <dbReference type="ARBA" id="ARBA00022730"/>
    </source>
</evidence>
<dbReference type="InterPro" id="IPR020594">
    <property type="entry name" value="Ribosomal_bL9_bac/chp"/>
</dbReference>
<dbReference type="Proteomes" id="UP000603453">
    <property type="component" value="Unassembled WGS sequence"/>
</dbReference>
<dbReference type="InterPro" id="IPR020069">
    <property type="entry name" value="Ribosomal_bL9_C"/>
</dbReference>
<proteinExistence type="inferred from homology"/>
<dbReference type="SUPFAM" id="SSF55658">
    <property type="entry name" value="L9 N-domain-like"/>
    <property type="match status" value="1"/>
</dbReference>
<dbReference type="EMBL" id="JAEPRD010000024">
    <property type="protein sequence ID" value="KAG2207519.1"/>
    <property type="molecule type" value="Genomic_DNA"/>
</dbReference>
<accession>A0A8H7VAR3</accession>
<evidence type="ECO:0000256" key="1">
    <source>
        <dbReference type="ARBA" id="ARBA00010605"/>
    </source>
</evidence>
<keyword evidence="2" id="KW-0699">rRNA-binding</keyword>